<protein>
    <submittedName>
        <fullName evidence="2">Phyh protein</fullName>
    </submittedName>
</protein>
<dbReference type="Pfam" id="PF05721">
    <property type="entry name" value="PhyH"/>
    <property type="match status" value="1"/>
</dbReference>
<evidence type="ECO:0000313" key="2">
    <source>
        <dbReference type="EMBL" id="CAE7493984.1"/>
    </source>
</evidence>
<dbReference type="AlphaFoldDB" id="A0A812SS50"/>
<dbReference type="SUPFAM" id="SSF51197">
    <property type="entry name" value="Clavaminate synthase-like"/>
    <property type="match status" value="1"/>
</dbReference>
<sequence>MHEVPGLAHLAADRRLLKLASACLQNRGVRPIINVELFDKPPLGNSSTATPPHQDNFYFKASEPGIALWIALDDMDDSSGTLRYVLGSHLAGLRFHEWDWGPAGFAKNIYDYSDADDDLERSPGHLYPGDVVVHHGLTIHHASANLTAKRRRALTINYVAEHVAHSIVDDLYQPALIFQIDGSQLKAKIPDWPERRVLAATAVQCALGRPQSVSIAGSVAIESHQLVLNVDGCMEEAITALICSGHIVKGAQRNDHDVSASQEAPSHSGVWILHDDELEGIWIQSSCGIFVDICSLSSLRKAEHPDTAAVAQQHAAAGMLRDGLHGTVSKQHLTSFQCAHRTIGLDRDAGGSEDRLIEEANVRASQVIWHREASSHTASSTVLRLDGMRPGWWVVCGSWWGRVLGREDHDVVSAIRCRSLWHLISTYSEDLDLDEHAVQGCKATFGRVDSPGVLRVVQDLDPSQAGSLFLDGAAKWLIRADRDILEESWSGLRWRVLDLRSDLTNLGISDSLKRRLPEEPVR</sequence>
<dbReference type="PANTHER" id="PTHR20883:SF46">
    <property type="entry name" value="PHYTANOYL-COA HYDROXYLASE"/>
    <property type="match status" value="1"/>
</dbReference>
<name>A0A812SS50_9DINO</name>
<accession>A0A812SS50</accession>
<dbReference type="PANTHER" id="PTHR20883">
    <property type="entry name" value="PHYTANOYL-COA DIOXYGENASE DOMAIN CONTAINING 1"/>
    <property type="match status" value="1"/>
</dbReference>
<dbReference type="EMBL" id="CAJNDS010002482">
    <property type="protein sequence ID" value="CAE7493984.1"/>
    <property type="molecule type" value="Genomic_DNA"/>
</dbReference>
<dbReference type="Gene3D" id="2.60.120.620">
    <property type="entry name" value="q2cbj1_9rhob like domain"/>
    <property type="match status" value="1"/>
</dbReference>
<dbReference type="Proteomes" id="UP000604046">
    <property type="component" value="Unassembled WGS sequence"/>
</dbReference>
<comment type="caution">
    <text evidence="2">The sequence shown here is derived from an EMBL/GenBank/DDBJ whole genome shotgun (WGS) entry which is preliminary data.</text>
</comment>
<gene>
    <name evidence="2" type="primary">Phyh</name>
    <name evidence="2" type="ORF">SNAT2548_LOCUS27677</name>
</gene>
<keyword evidence="3" id="KW-1185">Reference proteome</keyword>
<comment type="cofactor">
    <cofactor evidence="1">
        <name>Fe cation</name>
        <dbReference type="ChEBI" id="CHEBI:24875"/>
    </cofactor>
</comment>
<dbReference type="InterPro" id="IPR008775">
    <property type="entry name" value="Phytyl_CoA_dOase-like"/>
</dbReference>
<evidence type="ECO:0000256" key="1">
    <source>
        <dbReference type="ARBA" id="ARBA00001962"/>
    </source>
</evidence>
<proteinExistence type="predicted"/>
<dbReference type="OrthoDB" id="2328924at2759"/>
<evidence type="ECO:0000313" key="3">
    <source>
        <dbReference type="Proteomes" id="UP000604046"/>
    </source>
</evidence>
<reference evidence="2" key="1">
    <citation type="submission" date="2021-02" db="EMBL/GenBank/DDBJ databases">
        <authorList>
            <person name="Dougan E. K."/>
            <person name="Rhodes N."/>
            <person name="Thang M."/>
            <person name="Chan C."/>
        </authorList>
    </citation>
    <scope>NUCLEOTIDE SEQUENCE</scope>
</reference>
<organism evidence="2 3">
    <name type="scientific">Symbiodinium natans</name>
    <dbReference type="NCBI Taxonomy" id="878477"/>
    <lineage>
        <taxon>Eukaryota</taxon>
        <taxon>Sar</taxon>
        <taxon>Alveolata</taxon>
        <taxon>Dinophyceae</taxon>
        <taxon>Suessiales</taxon>
        <taxon>Symbiodiniaceae</taxon>
        <taxon>Symbiodinium</taxon>
    </lineage>
</organism>